<sequence>VQQQLKTEAVLKKTLAEQELGRLKLIHGNETRSLKATVERLENQKLHISQQIDGQKRRIRLAEDQ</sequence>
<dbReference type="Proteomes" id="UP000182715">
    <property type="component" value="Unassembled WGS sequence"/>
</dbReference>
<protein>
    <submittedName>
        <fullName evidence="1">Colicin V secretion protein cvaA</fullName>
    </submittedName>
</protein>
<evidence type="ECO:0000313" key="1">
    <source>
        <dbReference type="EMBL" id="CRY98908.1"/>
    </source>
</evidence>
<organism evidence="1 2">
    <name type="scientific">Neisseria meningitidis serogroup B</name>
    <dbReference type="NCBI Taxonomy" id="491"/>
    <lineage>
        <taxon>Bacteria</taxon>
        <taxon>Pseudomonadati</taxon>
        <taxon>Pseudomonadota</taxon>
        <taxon>Betaproteobacteria</taxon>
        <taxon>Neisseriales</taxon>
        <taxon>Neisseriaceae</taxon>
        <taxon>Neisseria</taxon>
    </lineage>
</organism>
<accession>A0A0H5QTC5</accession>
<evidence type="ECO:0000313" key="2">
    <source>
        <dbReference type="Proteomes" id="UP000182715"/>
    </source>
</evidence>
<dbReference type="AlphaFoldDB" id="A0A0H5QTC5"/>
<name>A0A0H5QTC5_NEIMI</name>
<dbReference type="EMBL" id="CVTF01000029">
    <property type="protein sequence ID" value="CRY98908.1"/>
    <property type="molecule type" value="Genomic_DNA"/>
</dbReference>
<reference evidence="1 2" key="1">
    <citation type="submission" date="2014-11" db="EMBL/GenBank/DDBJ databases">
        <authorList>
            <person name="Diene M.Seydina."/>
        </authorList>
    </citation>
    <scope>NUCLEOTIDE SEQUENCE [LARGE SCALE GENOMIC DNA]</scope>
    <source>
        <strain evidence="1 2">Neisseria meningitidis CHUV</strain>
    </source>
</reference>
<proteinExistence type="predicted"/>
<feature type="non-terminal residue" evidence="1">
    <location>
        <position position="1"/>
    </location>
</feature>